<sequence>MADNSLNEPVVLQAVGVMASSLPTAFSPAYRQYVLEQTSDATKVAQKANDAGGGAYDAQVRNDEQDIELADHASRLTAAEAELGNHETRITNAEENISALDGRVKSVESDVSALQTDVSALQSDVAAIQGDYVSTSDTAEQSLSGALDVAGYLSVDGTKVVGPQQTGWTAGAGTPNLAAFNADQTFAVSNPPTQAEVKAIADALTASCQRILALEQMARIHGLIA</sequence>
<dbReference type="KEGG" id="ebt:EBL_c21710"/>
<dbReference type="OrthoDB" id="6442527at2"/>
<reference evidence="2 3" key="1">
    <citation type="journal article" date="2012" name="J. Bacteriol.">
        <title>Complete genome sequence of the B12-producing Shimwellia blattae strain DSM 4481, isolated from a cockroach.</title>
        <authorList>
            <person name="Brzuszkiewicz E."/>
            <person name="Waschkowitz T."/>
            <person name="Wiezer A."/>
            <person name="Daniel R."/>
        </authorList>
    </citation>
    <scope>NUCLEOTIDE SEQUENCE [LARGE SCALE GENOMIC DNA]</scope>
    <source>
        <strain evidence="3">ATCC 29907 / DSM 4481 / JCM 1650 / NBRC 105725 / CDC 9005-74</strain>
    </source>
</reference>
<evidence type="ECO:0000256" key="1">
    <source>
        <dbReference type="SAM" id="Coils"/>
    </source>
</evidence>
<accession>I2B9Q8</accession>
<dbReference type="SUPFAM" id="SSF57997">
    <property type="entry name" value="Tropomyosin"/>
    <property type="match status" value="1"/>
</dbReference>
<evidence type="ECO:0000313" key="3">
    <source>
        <dbReference type="Proteomes" id="UP000001955"/>
    </source>
</evidence>
<dbReference type="STRING" id="630626.EBL_c21710"/>
<protein>
    <submittedName>
        <fullName evidence="2">Packaged DNA stabilization protein</fullName>
    </submittedName>
</protein>
<dbReference type="AlphaFoldDB" id="I2B9Q8"/>
<evidence type="ECO:0000313" key="2">
    <source>
        <dbReference type="EMBL" id="AFJ47262.1"/>
    </source>
</evidence>
<dbReference type="HOGENOM" id="CLU_098261_0_0_6"/>
<organism evidence="2 3">
    <name type="scientific">Shimwellia blattae (strain ATCC 29907 / DSM 4481 / JCM 1650 / NBRC 105725 / CDC 9005-74)</name>
    <name type="common">Escherichia blattae</name>
    <dbReference type="NCBI Taxonomy" id="630626"/>
    <lineage>
        <taxon>Bacteria</taxon>
        <taxon>Pseudomonadati</taxon>
        <taxon>Pseudomonadota</taxon>
        <taxon>Gammaproteobacteria</taxon>
        <taxon>Enterobacterales</taxon>
        <taxon>Enterobacteriaceae</taxon>
        <taxon>Shimwellia</taxon>
    </lineage>
</organism>
<dbReference type="Gene3D" id="1.20.5.340">
    <property type="match status" value="1"/>
</dbReference>
<dbReference type="Proteomes" id="UP000001955">
    <property type="component" value="Chromosome"/>
</dbReference>
<dbReference type="RefSeq" id="WP_002443482.1">
    <property type="nucleotide sequence ID" value="NC_017910.1"/>
</dbReference>
<feature type="coiled-coil region" evidence="1">
    <location>
        <begin position="76"/>
        <end position="110"/>
    </location>
</feature>
<name>I2B9Q8_SHIBC</name>
<dbReference type="Gene3D" id="6.10.140.940">
    <property type="match status" value="1"/>
</dbReference>
<accession>K6VZU1</accession>
<keyword evidence="3" id="KW-1185">Reference proteome</keyword>
<dbReference type="eggNOG" id="ENOG502ZGGB">
    <property type="taxonomic scope" value="Bacteria"/>
</dbReference>
<keyword evidence="1" id="KW-0175">Coiled coil</keyword>
<gene>
    <name evidence="2" type="ordered locus">EBL_c21710</name>
</gene>
<proteinExistence type="predicted"/>
<dbReference type="EMBL" id="CP001560">
    <property type="protein sequence ID" value="AFJ47262.1"/>
    <property type="molecule type" value="Genomic_DNA"/>
</dbReference>